<feature type="non-terminal residue" evidence="11">
    <location>
        <position position="112"/>
    </location>
</feature>
<accession>A0AA38U350</accession>
<evidence type="ECO:0000259" key="10">
    <source>
        <dbReference type="PROSITE" id="PS51210"/>
    </source>
</evidence>
<sequence>SFVDSDDEELELIDRGSNGENIPLNPLLVKAWEVDDIVAVDGSADTDNNWPDGISLLFSAERLSMILGDTHQQLPELPSSTDDFVDQGLNQQSTFFGCNLTDTPLIIYVPNS</sequence>
<comment type="caution">
    <text evidence="11">The sequence shown here is derived from an EMBL/GenBank/DDBJ whole genome shotgun (WGS) entry which is preliminary data.</text>
</comment>
<comment type="similarity">
    <text evidence="1 9">Belongs to the lysophospholipase family.</text>
</comment>
<dbReference type="EC" id="3.1.1.5" evidence="2 9"/>
<dbReference type="AlphaFoldDB" id="A0AA38U350"/>
<evidence type="ECO:0000256" key="8">
    <source>
        <dbReference type="PROSITE-ProRule" id="PRU00555"/>
    </source>
</evidence>
<evidence type="ECO:0000256" key="5">
    <source>
        <dbReference type="ARBA" id="ARBA00022963"/>
    </source>
</evidence>
<dbReference type="Pfam" id="PF01735">
    <property type="entry name" value="PLA2_B"/>
    <property type="match status" value="1"/>
</dbReference>
<dbReference type="GO" id="GO:0046475">
    <property type="term" value="P:glycerophospholipid catabolic process"/>
    <property type="evidence" value="ECO:0007669"/>
    <property type="project" value="TreeGrafter"/>
</dbReference>
<evidence type="ECO:0000256" key="7">
    <source>
        <dbReference type="ARBA" id="ARBA00023180"/>
    </source>
</evidence>
<evidence type="ECO:0000256" key="1">
    <source>
        <dbReference type="ARBA" id="ARBA00008780"/>
    </source>
</evidence>
<name>A0AA38U350_9AGAR</name>
<feature type="non-terminal residue" evidence="11">
    <location>
        <position position="1"/>
    </location>
</feature>
<gene>
    <name evidence="11" type="ORF">F5878DRAFT_518760</name>
</gene>
<keyword evidence="7" id="KW-0325">Glycoprotein</keyword>
<evidence type="ECO:0000256" key="9">
    <source>
        <dbReference type="RuleBase" id="RU362103"/>
    </source>
</evidence>
<dbReference type="SUPFAM" id="SSF52151">
    <property type="entry name" value="FabD/lysophospholipase-like"/>
    <property type="match status" value="1"/>
</dbReference>
<evidence type="ECO:0000256" key="4">
    <source>
        <dbReference type="ARBA" id="ARBA00022801"/>
    </source>
</evidence>
<dbReference type="GO" id="GO:0005829">
    <property type="term" value="C:cytosol"/>
    <property type="evidence" value="ECO:0007669"/>
    <property type="project" value="TreeGrafter"/>
</dbReference>
<keyword evidence="3" id="KW-0732">Signal</keyword>
<dbReference type="InterPro" id="IPR002642">
    <property type="entry name" value="LysoPLipase_cat_dom"/>
</dbReference>
<keyword evidence="4 8" id="KW-0378">Hydrolase</keyword>
<keyword evidence="5 8" id="KW-0442">Lipid degradation</keyword>
<evidence type="ECO:0000256" key="6">
    <source>
        <dbReference type="ARBA" id="ARBA00023098"/>
    </source>
</evidence>
<dbReference type="PANTHER" id="PTHR10728:SF33">
    <property type="entry name" value="LYSOPHOSPHOLIPASE 1-RELATED"/>
    <property type="match status" value="1"/>
</dbReference>
<feature type="domain" description="PLA2c" evidence="10">
    <location>
        <begin position="1"/>
        <end position="112"/>
    </location>
</feature>
<dbReference type="EMBL" id="MU807500">
    <property type="protein sequence ID" value="KAJ3831406.1"/>
    <property type="molecule type" value="Genomic_DNA"/>
</dbReference>
<dbReference type="InterPro" id="IPR016035">
    <property type="entry name" value="Acyl_Trfase/lysoPLipase"/>
</dbReference>
<dbReference type="PANTHER" id="PTHR10728">
    <property type="entry name" value="CYTOSOLIC PHOSPHOLIPASE A2"/>
    <property type="match status" value="1"/>
</dbReference>
<organism evidence="11 12">
    <name type="scientific">Lentinula raphanica</name>
    <dbReference type="NCBI Taxonomy" id="153919"/>
    <lineage>
        <taxon>Eukaryota</taxon>
        <taxon>Fungi</taxon>
        <taxon>Dikarya</taxon>
        <taxon>Basidiomycota</taxon>
        <taxon>Agaricomycotina</taxon>
        <taxon>Agaricomycetes</taxon>
        <taxon>Agaricomycetidae</taxon>
        <taxon>Agaricales</taxon>
        <taxon>Marasmiineae</taxon>
        <taxon>Omphalotaceae</taxon>
        <taxon>Lentinula</taxon>
    </lineage>
</organism>
<dbReference type="Proteomes" id="UP001163846">
    <property type="component" value="Unassembled WGS sequence"/>
</dbReference>
<evidence type="ECO:0000313" key="12">
    <source>
        <dbReference type="Proteomes" id="UP001163846"/>
    </source>
</evidence>
<evidence type="ECO:0000313" key="11">
    <source>
        <dbReference type="EMBL" id="KAJ3831406.1"/>
    </source>
</evidence>
<evidence type="ECO:0000256" key="2">
    <source>
        <dbReference type="ARBA" id="ARBA00013274"/>
    </source>
</evidence>
<dbReference type="Gene3D" id="3.40.1090.10">
    <property type="entry name" value="Cytosolic phospholipase A2 catalytic domain"/>
    <property type="match status" value="1"/>
</dbReference>
<protein>
    <recommendedName>
        <fullName evidence="2 9">Lysophospholipase</fullName>
        <ecNumber evidence="2 9">3.1.1.5</ecNumber>
    </recommendedName>
</protein>
<keyword evidence="12" id="KW-1185">Reference proteome</keyword>
<keyword evidence="6 8" id="KW-0443">Lipid metabolism</keyword>
<proteinExistence type="inferred from homology"/>
<reference evidence="11" key="1">
    <citation type="submission" date="2022-08" db="EMBL/GenBank/DDBJ databases">
        <authorList>
            <consortium name="DOE Joint Genome Institute"/>
            <person name="Min B."/>
            <person name="Riley R."/>
            <person name="Sierra-Patev S."/>
            <person name="Naranjo-Ortiz M."/>
            <person name="Looney B."/>
            <person name="Konkel Z."/>
            <person name="Slot J.C."/>
            <person name="Sakamoto Y."/>
            <person name="Steenwyk J.L."/>
            <person name="Rokas A."/>
            <person name="Carro J."/>
            <person name="Camarero S."/>
            <person name="Ferreira P."/>
            <person name="Molpeceres G."/>
            <person name="Ruiz-Duenas F.J."/>
            <person name="Serrano A."/>
            <person name="Henrissat B."/>
            <person name="Drula E."/>
            <person name="Hughes K.W."/>
            <person name="Mata J.L."/>
            <person name="Ishikawa N.K."/>
            <person name="Vargas-Isla R."/>
            <person name="Ushijima S."/>
            <person name="Smith C.A."/>
            <person name="Ahrendt S."/>
            <person name="Andreopoulos W."/>
            <person name="He G."/>
            <person name="Labutti K."/>
            <person name="Lipzen A."/>
            <person name="Ng V."/>
            <person name="Sandor L."/>
            <person name="Barry K."/>
            <person name="Martinez A.T."/>
            <person name="Xiao Y."/>
            <person name="Gibbons J.G."/>
            <person name="Terashima K."/>
            <person name="Hibbett D.S."/>
            <person name="Grigoriev I.V."/>
        </authorList>
    </citation>
    <scope>NUCLEOTIDE SEQUENCE</scope>
    <source>
        <strain evidence="11">TFB9207</strain>
    </source>
</reference>
<comment type="catalytic activity">
    <reaction evidence="9">
        <text>a 1-acyl-sn-glycero-3-phosphocholine + H2O = sn-glycerol 3-phosphocholine + a fatty acid + H(+)</text>
        <dbReference type="Rhea" id="RHEA:15177"/>
        <dbReference type="ChEBI" id="CHEBI:15377"/>
        <dbReference type="ChEBI" id="CHEBI:15378"/>
        <dbReference type="ChEBI" id="CHEBI:16870"/>
        <dbReference type="ChEBI" id="CHEBI:28868"/>
        <dbReference type="ChEBI" id="CHEBI:58168"/>
        <dbReference type="EC" id="3.1.1.5"/>
    </reaction>
</comment>
<dbReference type="GO" id="GO:0004623">
    <property type="term" value="F:phospholipase A2 activity"/>
    <property type="evidence" value="ECO:0007669"/>
    <property type="project" value="TreeGrafter"/>
</dbReference>
<dbReference type="PROSITE" id="PS51210">
    <property type="entry name" value="PLA2C"/>
    <property type="match status" value="1"/>
</dbReference>
<evidence type="ECO:0000256" key="3">
    <source>
        <dbReference type="ARBA" id="ARBA00022729"/>
    </source>
</evidence>
<dbReference type="GO" id="GO:0004622">
    <property type="term" value="F:phosphatidylcholine lysophospholipase activity"/>
    <property type="evidence" value="ECO:0007669"/>
    <property type="project" value="UniProtKB-EC"/>
</dbReference>